<dbReference type="InterPro" id="IPR041633">
    <property type="entry name" value="Polbeta"/>
</dbReference>
<evidence type="ECO:0000313" key="2">
    <source>
        <dbReference type="EMBL" id="PIP61484.1"/>
    </source>
</evidence>
<proteinExistence type="predicted"/>
<dbReference type="InterPro" id="IPR043519">
    <property type="entry name" value="NT_sf"/>
</dbReference>
<dbReference type="AlphaFoldDB" id="A0A2H0BV54"/>
<protein>
    <recommendedName>
        <fullName evidence="1">Polymerase beta nucleotidyltransferase domain-containing protein</fullName>
    </recommendedName>
</protein>
<dbReference type="CDD" id="cd05403">
    <property type="entry name" value="NT_KNTase_like"/>
    <property type="match status" value="1"/>
</dbReference>
<dbReference type="EMBL" id="PCTA01000026">
    <property type="protein sequence ID" value="PIP61484.1"/>
    <property type="molecule type" value="Genomic_DNA"/>
</dbReference>
<dbReference type="Pfam" id="PF18765">
    <property type="entry name" value="Polbeta"/>
    <property type="match status" value="1"/>
</dbReference>
<dbReference type="SUPFAM" id="SSF81301">
    <property type="entry name" value="Nucleotidyltransferase"/>
    <property type="match status" value="1"/>
</dbReference>
<reference evidence="2 3" key="1">
    <citation type="submission" date="2017-09" db="EMBL/GenBank/DDBJ databases">
        <title>Depth-based differentiation of microbial function through sediment-hosted aquifers and enrichment of novel symbionts in the deep terrestrial subsurface.</title>
        <authorList>
            <person name="Probst A.J."/>
            <person name="Ladd B."/>
            <person name="Jarett J.K."/>
            <person name="Geller-Mcgrath D.E."/>
            <person name="Sieber C.M."/>
            <person name="Emerson J.B."/>
            <person name="Anantharaman K."/>
            <person name="Thomas B.C."/>
            <person name="Malmstrom R."/>
            <person name="Stieglmeier M."/>
            <person name="Klingl A."/>
            <person name="Woyke T."/>
            <person name="Ryan C.M."/>
            <person name="Banfield J.F."/>
        </authorList>
    </citation>
    <scope>NUCLEOTIDE SEQUENCE [LARGE SCALE GENOMIC DNA]</scope>
    <source>
        <strain evidence="2">CG22_combo_CG10-13_8_21_14_all_38_20</strain>
    </source>
</reference>
<dbReference type="Proteomes" id="UP000231246">
    <property type="component" value="Unassembled WGS sequence"/>
</dbReference>
<name>A0A2H0BV54_9BACT</name>
<accession>A0A2H0BV54</accession>
<organism evidence="2 3">
    <name type="scientific">Candidatus Roizmanbacteria bacterium CG22_combo_CG10-13_8_21_14_all_38_20</name>
    <dbReference type="NCBI Taxonomy" id="1974862"/>
    <lineage>
        <taxon>Bacteria</taxon>
        <taxon>Candidatus Roizmaniibacteriota</taxon>
    </lineage>
</organism>
<evidence type="ECO:0000259" key="1">
    <source>
        <dbReference type="Pfam" id="PF18765"/>
    </source>
</evidence>
<sequence>MNIKYIDQQELKCQLLKLMSYYLDLNKHKIFLFGSRVQGNNMERSDIDLGIEGYKPISPETRLKILEAIDKLPILYSIDLVDFTTADNKFKTVAKRYIEYLN</sequence>
<dbReference type="Gene3D" id="3.30.460.10">
    <property type="entry name" value="Beta Polymerase, domain 2"/>
    <property type="match status" value="1"/>
</dbReference>
<gene>
    <name evidence="2" type="ORF">COW99_04250</name>
</gene>
<comment type="caution">
    <text evidence="2">The sequence shown here is derived from an EMBL/GenBank/DDBJ whole genome shotgun (WGS) entry which is preliminary data.</text>
</comment>
<feature type="domain" description="Polymerase beta nucleotidyltransferase" evidence="1">
    <location>
        <begin position="28"/>
        <end position="91"/>
    </location>
</feature>
<evidence type="ECO:0000313" key="3">
    <source>
        <dbReference type="Proteomes" id="UP000231246"/>
    </source>
</evidence>